<dbReference type="AlphaFoldDB" id="A0AAV4A5P8"/>
<reference evidence="1 2" key="1">
    <citation type="journal article" date="2021" name="Elife">
        <title>Chloroplast acquisition without the gene transfer in kleptoplastic sea slugs, Plakobranchus ocellatus.</title>
        <authorList>
            <person name="Maeda T."/>
            <person name="Takahashi S."/>
            <person name="Yoshida T."/>
            <person name="Shimamura S."/>
            <person name="Takaki Y."/>
            <person name="Nagai Y."/>
            <person name="Toyoda A."/>
            <person name="Suzuki Y."/>
            <person name="Arimoto A."/>
            <person name="Ishii H."/>
            <person name="Satoh N."/>
            <person name="Nishiyama T."/>
            <person name="Hasebe M."/>
            <person name="Maruyama T."/>
            <person name="Minagawa J."/>
            <person name="Obokata J."/>
            <person name="Shigenobu S."/>
        </authorList>
    </citation>
    <scope>NUCLEOTIDE SEQUENCE [LARGE SCALE GENOMIC DNA]</scope>
</reference>
<keyword evidence="2" id="KW-1185">Reference proteome</keyword>
<comment type="caution">
    <text evidence="1">The sequence shown here is derived from an EMBL/GenBank/DDBJ whole genome shotgun (WGS) entry which is preliminary data.</text>
</comment>
<sequence>MSNKLGLMLDRFPVLMGSNCYHEFQAMELHLASELPSRIHQIWAEAVGEIAFSVIHFTQNSTAGLTFIVSTHGFQLKRGFDTTFNKVTAWYHKLLPDSIVTKDQLEHRS</sequence>
<gene>
    <name evidence="1" type="ORF">PoB_002952400</name>
</gene>
<name>A0AAV4A5P8_9GAST</name>
<protein>
    <submittedName>
        <fullName evidence="1">Uncharacterized protein</fullName>
    </submittedName>
</protein>
<evidence type="ECO:0000313" key="2">
    <source>
        <dbReference type="Proteomes" id="UP000735302"/>
    </source>
</evidence>
<dbReference type="EMBL" id="BLXT01003701">
    <property type="protein sequence ID" value="GFO03019.1"/>
    <property type="molecule type" value="Genomic_DNA"/>
</dbReference>
<dbReference type="Proteomes" id="UP000735302">
    <property type="component" value="Unassembled WGS sequence"/>
</dbReference>
<evidence type="ECO:0000313" key="1">
    <source>
        <dbReference type="EMBL" id="GFO03019.1"/>
    </source>
</evidence>
<proteinExistence type="predicted"/>
<accession>A0AAV4A5P8</accession>
<organism evidence="1 2">
    <name type="scientific">Plakobranchus ocellatus</name>
    <dbReference type="NCBI Taxonomy" id="259542"/>
    <lineage>
        <taxon>Eukaryota</taxon>
        <taxon>Metazoa</taxon>
        <taxon>Spiralia</taxon>
        <taxon>Lophotrochozoa</taxon>
        <taxon>Mollusca</taxon>
        <taxon>Gastropoda</taxon>
        <taxon>Heterobranchia</taxon>
        <taxon>Euthyneura</taxon>
        <taxon>Panpulmonata</taxon>
        <taxon>Sacoglossa</taxon>
        <taxon>Placobranchoidea</taxon>
        <taxon>Plakobranchidae</taxon>
        <taxon>Plakobranchus</taxon>
    </lineage>
</organism>